<dbReference type="SUPFAM" id="SSF51126">
    <property type="entry name" value="Pectin lyase-like"/>
    <property type="match status" value="1"/>
</dbReference>
<evidence type="ECO:0000313" key="1">
    <source>
        <dbReference type="EMBL" id="SPH18788.1"/>
    </source>
</evidence>
<dbReference type="Gene3D" id="2.160.20.10">
    <property type="entry name" value="Single-stranded right-handed beta-helix, Pectin lyase-like"/>
    <property type="match status" value="1"/>
</dbReference>
<dbReference type="Proteomes" id="UP000244924">
    <property type="component" value="Unassembled WGS sequence"/>
</dbReference>
<proteinExistence type="predicted"/>
<dbReference type="InterPro" id="IPR011050">
    <property type="entry name" value="Pectin_lyase_fold/virulence"/>
</dbReference>
<accession>A0A2R8B875</accession>
<dbReference type="RefSeq" id="WP_181366416.1">
    <property type="nucleotide sequence ID" value="NZ_OMOQ01000001.1"/>
</dbReference>
<protein>
    <submittedName>
        <fullName evidence="1">Uncharacterized protein</fullName>
    </submittedName>
</protein>
<organism evidence="1 2">
    <name type="scientific">Albidovulum aquaemixtae</name>
    <dbReference type="NCBI Taxonomy" id="1542388"/>
    <lineage>
        <taxon>Bacteria</taxon>
        <taxon>Pseudomonadati</taxon>
        <taxon>Pseudomonadota</taxon>
        <taxon>Alphaproteobacteria</taxon>
        <taxon>Rhodobacterales</taxon>
        <taxon>Paracoccaceae</taxon>
        <taxon>Albidovulum</taxon>
    </lineage>
</organism>
<reference evidence="1 2" key="1">
    <citation type="submission" date="2018-03" db="EMBL/GenBank/DDBJ databases">
        <authorList>
            <person name="Keele B.F."/>
        </authorList>
    </citation>
    <scope>NUCLEOTIDE SEQUENCE [LARGE SCALE GENOMIC DNA]</scope>
    <source>
        <strain evidence="1 2">CECT 8626</strain>
    </source>
</reference>
<dbReference type="EMBL" id="OMOQ01000001">
    <property type="protein sequence ID" value="SPH18788.1"/>
    <property type="molecule type" value="Genomic_DNA"/>
</dbReference>
<evidence type="ECO:0000313" key="2">
    <source>
        <dbReference type="Proteomes" id="UP000244924"/>
    </source>
</evidence>
<sequence length="332" mass="36270">MATLKAKNPKELQQALRNSGARDTILVTGEFGAVGLKGVRPEGGVTIRAAKPGAAHFESIVLSNCANLTFEGLRFWPNAPIPPSRGNRYLITAYPNTSAIEVANCIFRGRVDSDDFSTWSLTDWRQFKVGAVLLRGPRSVIRNCAAVGVYFGFGVSGRSSEIFENRVFGFSGDGLRVTEDNCVVIGNRVTDAMQIDRNHSDGLQAFKPKGLLNGLVVKDNVLIEWTVRPDNPLRAKMQGIGLHNGPYANVVMRDNSIACSTPNGIRLNAVRGLEVTGNRVRNVDGKRGKHPWIWVQRCSGRVVVTDNEAENFNLQREAVVGGNSEPNYAVSY</sequence>
<gene>
    <name evidence="1" type="ORF">DEA8626_02332</name>
</gene>
<dbReference type="AlphaFoldDB" id="A0A2R8B875"/>
<keyword evidence="2" id="KW-1185">Reference proteome</keyword>
<dbReference type="InterPro" id="IPR012334">
    <property type="entry name" value="Pectin_lyas_fold"/>
</dbReference>
<name>A0A2R8B875_9RHOB</name>